<sequence>MAVYSINEIIEMAVQIERNGYAFYNEATKRKDLDDKSHEFISWLRDQELEHEKKFLSLRDDTELKSLELSQDWELVALYLKTIVEGRIFNSEDSAIRRAIEAKNITEIIDYAINFEKDTLLYFQAISNNITYPKAIDILHQIINEEISHIIKLADYKKNIS</sequence>
<evidence type="ECO:0000313" key="1">
    <source>
        <dbReference type="EMBL" id="TDF72739.1"/>
    </source>
</evidence>
<dbReference type="EMBL" id="SMOG01000018">
    <property type="protein sequence ID" value="TDF72739.1"/>
    <property type="molecule type" value="Genomic_DNA"/>
</dbReference>
<proteinExistence type="predicted"/>
<evidence type="ECO:0000313" key="2">
    <source>
        <dbReference type="Proteomes" id="UP000294588"/>
    </source>
</evidence>
<accession>A0AC61QIH7</accession>
<reference evidence="1" key="1">
    <citation type="submission" date="2019-03" db="EMBL/GenBank/DDBJ databases">
        <title>Candidatus Syntrophosphaera thermopropionivorans: a novel player in syntrophic propionate oxidation during anaerobic digestion.</title>
        <authorList>
            <person name="Dyksma S."/>
        </authorList>
    </citation>
    <scope>NUCLEOTIDE SEQUENCE</scope>
    <source>
        <strain evidence="1">W5</strain>
    </source>
</reference>
<organism evidence="1 2">
    <name type="scientific">Candidatus Syntrophosphaera thermopropionivorans</name>
    <dbReference type="NCBI Taxonomy" id="2593015"/>
    <lineage>
        <taxon>Bacteria</taxon>
        <taxon>Pseudomonadati</taxon>
        <taxon>Candidatus Cloacimonadota</taxon>
        <taxon>Candidatus Cloacimonadia</taxon>
        <taxon>Candidatus Cloacimonadales</taxon>
        <taxon>Candidatus Cloacimonadaceae</taxon>
        <taxon>Candidatus Syntrophosphaera</taxon>
    </lineage>
</organism>
<name>A0AC61QIH7_9BACT</name>
<dbReference type="Proteomes" id="UP000294588">
    <property type="component" value="Unassembled WGS sequence"/>
</dbReference>
<comment type="caution">
    <text evidence="1">The sequence shown here is derived from an EMBL/GenBank/DDBJ whole genome shotgun (WGS) entry which is preliminary data.</text>
</comment>
<keyword evidence="2" id="KW-1185">Reference proteome</keyword>
<protein>
    <submittedName>
        <fullName evidence="1">Uncharacterized protein</fullName>
    </submittedName>
</protein>
<gene>
    <name evidence="1" type="ORF">E0946_05580</name>
</gene>